<keyword evidence="2" id="KW-0812">Transmembrane</keyword>
<feature type="region of interest" description="Disordered" evidence="1">
    <location>
        <begin position="198"/>
        <end position="232"/>
    </location>
</feature>
<reference evidence="4" key="1">
    <citation type="journal article" date="2020" name="Stud. Mycol.">
        <title>101 Dothideomycetes genomes: A test case for predicting lifestyles and emergence of pathogens.</title>
        <authorList>
            <person name="Haridas S."/>
            <person name="Albert R."/>
            <person name="Binder M."/>
            <person name="Bloem J."/>
            <person name="LaButti K."/>
            <person name="Salamov A."/>
            <person name="Andreopoulos B."/>
            <person name="Baker S."/>
            <person name="Barry K."/>
            <person name="Bills G."/>
            <person name="Bluhm B."/>
            <person name="Cannon C."/>
            <person name="Castanera R."/>
            <person name="Culley D."/>
            <person name="Daum C."/>
            <person name="Ezra D."/>
            <person name="Gonzalez J."/>
            <person name="Henrissat B."/>
            <person name="Kuo A."/>
            <person name="Liang C."/>
            <person name="Lipzen A."/>
            <person name="Lutzoni F."/>
            <person name="Magnuson J."/>
            <person name="Mondo S."/>
            <person name="Nolan M."/>
            <person name="Ohm R."/>
            <person name="Pangilinan J."/>
            <person name="Park H.-J."/>
            <person name="Ramirez L."/>
            <person name="Alfaro M."/>
            <person name="Sun H."/>
            <person name="Tritt A."/>
            <person name="Yoshinaga Y."/>
            <person name="Zwiers L.-H."/>
            <person name="Turgeon B."/>
            <person name="Goodwin S."/>
            <person name="Spatafora J."/>
            <person name="Crous P."/>
            <person name="Grigoriev I."/>
        </authorList>
    </citation>
    <scope>NUCLEOTIDE SEQUENCE [LARGE SCALE GENOMIC DNA]</scope>
    <source>
        <strain evidence="4">CBS 304.66</strain>
    </source>
</reference>
<keyword evidence="4" id="KW-1185">Reference proteome</keyword>
<sequence length="232" mass="25424">MQQGGSGGTFTYGPSLHTHDSTYAVAPAYKDRACQTRGAVPGYGFPPNSLNTTRSIESHHRTTLPVHSHSAPSVLNRSPRFICMIARRTRLSSLLVLSSFRVACACPIAAMGVLSILPESFSALETWLTRLFLVLALIIIGPWAALLVYDLILYVFRSLTHEIPVIGGRARGRARPRAPSLTERLDGHRRKFSISSRRCNAPPQATAGVKPDASDPRFRHIKEEDDGNPLSI</sequence>
<evidence type="ECO:0000313" key="3">
    <source>
        <dbReference type="EMBL" id="KAF2263760.1"/>
    </source>
</evidence>
<keyword evidence="2" id="KW-1133">Transmembrane helix</keyword>
<name>A0A9P4MZI7_9PLEO</name>
<gene>
    <name evidence="3" type="ORF">CC78DRAFT_581144</name>
</gene>
<dbReference type="OrthoDB" id="5309803at2759"/>
<proteinExistence type="predicted"/>
<evidence type="ECO:0000313" key="4">
    <source>
        <dbReference type="Proteomes" id="UP000800093"/>
    </source>
</evidence>
<protein>
    <submittedName>
        <fullName evidence="3">Uncharacterized protein</fullName>
    </submittedName>
</protein>
<accession>A0A9P4MZI7</accession>
<feature type="transmembrane region" description="Helical" evidence="2">
    <location>
        <begin position="129"/>
        <end position="156"/>
    </location>
</feature>
<feature type="transmembrane region" description="Helical" evidence="2">
    <location>
        <begin position="94"/>
        <end position="117"/>
    </location>
</feature>
<comment type="caution">
    <text evidence="3">The sequence shown here is derived from an EMBL/GenBank/DDBJ whole genome shotgun (WGS) entry which is preliminary data.</text>
</comment>
<evidence type="ECO:0000256" key="1">
    <source>
        <dbReference type="SAM" id="MobiDB-lite"/>
    </source>
</evidence>
<keyword evidence="2" id="KW-0472">Membrane</keyword>
<evidence type="ECO:0000256" key="2">
    <source>
        <dbReference type="SAM" id="Phobius"/>
    </source>
</evidence>
<dbReference type="EMBL" id="ML986622">
    <property type="protein sequence ID" value="KAF2263760.1"/>
    <property type="molecule type" value="Genomic_DNA"/>
</dbReference>
<organism evidence="3 4">
    <name type="scientific">Lojkania enalia</name>
    <dbReference type="NCBI Taxonomy" id="147567"/>
    <lineage>
        <taxon>Eukaryota</taxon>
        <taxon>Fungi</taxon>
        <taxon>Dikarya</taxon>
        <taxon>Ascomycota</taxon>
        <taxon>Pezizomycotina</taxon>
        <taxon>Dothideomycetes</taxon>
        <taxon>Pleosporomycetidae</taxon>
        <taxon>Pleosporales</taxon>
        <taxon>Pleosporales incertae sedis</taxon>
        <taxon>Lojkania</taxon>
    </lineage>
</organism>
<dbReference type="AlphaFoldDB" id="A0A9P4MZI7"/>
<dbReference type="Proteomes" id="UP000800093">
    <property type="component" value="Unassembled WGS sequence"/>
</dbReference>
<feature type="compositionally biased region" description="Basic and acidic residues" evidence="1">
    <location>
        <begin position="212"/>
        <end position="223"/>
    </location>
</feature>